<keyword evidence="2" id="KW-0472">Membrane</keyword>
<accession>A0ABW3FEH7</accession>
<protein>
    <submittedName>
        <fullName evidence="3">Uncharacterized protein</fullName>
    </submittedName>
</protein>
<organism evidence="3 4">
    <name type="scientific">Pseudahrensia aquimaris</name>
    <dbReference type="NCBI Taxonomy" id="744461"/>
    <lineage>
        <taxon>Bacteria</taxon>
        <taxon>Pseudomonadati</taxon>
        <taxon>Pseudomonadota</taxon>
        <taxon>Alphaproteobacteria</taxon>
        <taxon>Hyphomicrobiales</taxon>
        <taxon>Ahrensiaceae</taxon>
        <taxon>Pseudahrensia</taxon>
    </lineage>
</organism>
<feature type="transmembrane region" description="Helical" evidence="2">
    <location>
        <begin position="32"/>
        <end position="58"/>
    </location>
</feature>
<feature type="region of interest" description="Disordered" evidence="1">
    <location>
        <begin position="132"/>
        <end position="160"/>
    </location>
</feature>
<keyword evidence="2" id="KW-0812">Transmembrane</keyword>
<comment type="caution">
    <text evidence="3">The sequence shown here is derived from an EMBL/GenBank/DDBJ whole genome shotgun (WGS) entry which is preliminary data.</text>
</comment>
<dbReference type="Proteomes" id="UP001597101">
    <property type="component" value="Unassembled WGS sequence"/>
</dbReference>
<keyword evidence="2" id="KW-1133">Transmembrane helix</keyword>
<gene>
    <name evidence="3" type="ORF">ACFQ14_00185</name>
</gene>
<dbReference type="EMBL" id="JBHTJV010000002">
    <property type="protein sequence ID" value="MFD0914817.1"/>
    <property type="molecule type" value="Genomic_DNA"/>
</dbReference>
<evidence type="ECO:0000313" key="3">
    <source>
        <dbReference type="EMBL" id="MFD0914817.1"/>
    </source>
</evidence>
<keyword evidence="4" id="KW-1185">Reference proteome</keyword>
<name>A0ABW3FEH7_9HYPH</name>
<evidence type="ECO:0000313" key="4">
    <source>
        <dbReference type="Proteomes" id="UP001597101"/>
    </source>
</evidence>
<proteinExistence type="predicted"/>
<evidence type="ECO:0000256" key="2">
    <source>
        <dbReference type="SAM" id="Phobius"/>
    </source>
</evidence>
<reference evidence="4" key="1">
    <citation type="journal article" date="2019" name="Int. J. Syst. Evol. Microbiol.">
        <title>The Global Catalogue of Microorganisms (GCM) 10K type strain sequencing project: providing services to taxonomists for standard genome sequencing and annotation.</title>
        <authorList>
            <consortium name="The Broad Institute Genomics Platform"/>
            <consortium name="The Broad Institute Genome Sequencing Center for Infectious Disease"/>
            <person name="Wu L."/>
            <person name="Ma J."/>
        </authorList>
    </citation>
    <scope>NUCLEOTIDE SEQUENCE [LARGE SCALE GENOMIC DNA]</scope>
    <source>
        <strain evidence="4">CCUG 60023</strain>
    </source>
</reference>
<dbReference type="RefSeq" id="WP_377210677.1">
    <property type="nucleotide sequence ID" value="NZ_JBHTJV010000002.1"/>
</dbReference>
<evidence type="ECO:0000256" key="1">
    <source>
        <dbReference type="SAM" id="MobiDB-lite"/>
    </source>
</evidence>
<feature type="compositionally biased region" description="Basic and acidic residues" evidence="1">
    <location>
        <begin position="137"/>
        <end position="147"/>
    </location>
</feature>
<sequence length="160" mass="18264">MSGSGNRDADLKVGIREYIGPVRWQIVKTLPFIYSLIIPIVLLDLFVSLYHAVCFPAFGIAKIRRADFLVFDRHKLAYLNALEKLNCLYCAYANGVIAYAGEVASLTEKRWCPIKHDEPVKGRDDCYQEFPEYGDGQEYRERFRPDQEPSIGPKASLKDV</sequence>